<organism evidence="2 3">
    <name type="scientific">Vibrio qingdaonensis</name>
    <dbReference type="NCBI Taxonomy" id="2829491"/>
    <lineage>
        <taxon>Bacteria</taxon>
        <taxon>Pseudomonadati</taxon>
        <taxon>Pseudomonadota</taxon>
        <taxon>Gammaproteobacteria</taxon>
        <taxon>Vibrionales</taxon>
        <taxon>Vibrionaceae</taxon>
        <taxon>Vibrio</taxon>
    </lineage>
</organism>
<name>A0A9X3HWN4_9VIBR</name>
<dbReference type="Proteomes" id="UP001155587">
    <property type="component" value="Unassembled WGS sequence"/>
</dbReference>
<proteinExistence type="predicted"/>
<feature type="region of interest" description="Disordered" evidence="1">
    <location>
        <begin position="41"/>
        <end position="63"/>
    </location>
</feature>
<keyword evidence="3" id="KW-1185">Reference proteome</keyword>
<reference evidence="2" key="1">
    <citation type="submission" date="2022-02" db="EMBL/GenBank/DDBJ databases">
        <title>Vibrio sp. nov, a new bacterium isolated from seawater.</title>
        <authorList>
            <person name="Yuan Y."/>
        </authorList>
    </citation>
    <scope>NUCLEOTIDE SEQUENCE</scope>
    <source>
        <strain evidence="2">ZSDZ65</strain>
    </source>
</reference>
<comment type="caution">
    <text evidence="2">The sequence shown here is derived from an EMBL/GenBank/DDBJ whole genome shotgun (WGS) entry which is preliminary data.</text>
</comment>
<sequence>MFSQSILAQLFRMLALLTVTLVAVHHSPTLLELFAGQAINSGCHQQNPTGEPHHSHQSTHHHH</sequence>
<dbReference type="RefSeq" id="WP_265675386.1">
    <property type="nucleotide sequence ID" value="NZ_JAKRRY010000015.1"/>
</dbReference>
<evidence type="ECO:0000313" key="3">
    <source>
        <dbReference type="Proteomes" id="UP001155587"/>
    </source>
</evidence>
<gene>
    <name evidence="2" type="ORF">MD535_12665</name>
</gene>
<protein>
    <submittedName>
        <fullName evidence="2">Uncharacterized protein</fullName>
    </submittedName>
</protein>
<evidence type="ECO:0000313" key="2">
    <source>
        <dbReference type="EMBL" id="MCW8346850.1"/>
    </source>
</evidence>
<evidence type="ECO:0000256" key="1">
    <source>
        <dbReference type="SAM" id="MobiDB-lite"/>
    </source>
</evidence>
<dbReference type="AlphaFoldDB" id="A0A9X3HWN4"/>
<dbReference type="EMBL" id="JAKRRY010000015">
    <property type="protein sequence ID" value="MCW8346850.1"/>
    <property type="molecule type" value="Genomic_DNA"/>
</dbReference>
<accession>A0A9X3HWN4</accession>